<evidence type="ECO:0000256" key="2">
    <source>
        <dbReference type="SAM" id="SignalP"/>
    </source>
</evidence>
<protein>
    <recommendedName>
        <fullName evidence="5">DUF5671 domain-containing protein</fullName>
    </recommendedName>
</protein>
<reference evidence="3 4" key="1">
    <citation type="journal article" date="2017" name="ISME J.">
        <title>Potential for microbial H2 and metal transformations associated with novel bacteria and archaea in deep terrestrial subsurface sediments.</title>
        <authorList>
            <person name="Hernsdorf A.W."/>
            <person name="Amano Y."/>
            <person name="Miyakawa K."/>
            <person name="Ise K."/>
            <person name="Suzuki Y."/>
            <person name="Anantharaman K."/>
            <person name="Probst A."/>
            <person name="Burstein D."/>
            <person name="Thomas B.C."/>
            <person name="Banfield J.F."/>
        </authorList>
    </citation>
    <scope>NUCLEOTIDE SEQUENCE [LARGE SCALE GENOMIC DNA]</scope>
    <source>
        <strain evidence="3">HGW-Falkowbacteria-1</strain>
    </source>
</reference>
<organism evidence="3 4">
    <name type="scientific">Candidatus Falkowbacteria bacterium HGW-Falkowbacteria-1</name>
    <dbReference type="NCBI Taxonomy" id="2013768"/>
    <lineage>
        <taxon>Bacteria</taxon>
        <taxon>Candidatus Falkowiibacteriota</taxon>
    </lineage>
</organism>
<dbReference type="EMBL" id="PHAI01000001">
    <property type="protein sequence ID" value="PKM91624.1"/>
    <property type="molecule type" value="Genomic_DNA"/>
</dbReference>
<evidence type="ECO:0000256" key="1">
    <source>
        <dbReference type="SAM" id="Phobius"/>
    </source>
</evidence>
<gene>
    <name evidence="3" type="ORF">CVU82_00205</name>
</gene>
<dbReference type="InterPro" id="IPR043993">
    <property type="entry name" value="T4SS_pilin"/>
</dbReference>
<comment type="caution">
    <text evidence="3">The sequence shown here is derived from an EMBL/GenBank/DDBJ whole genome shotgun (WGS) entry which is preliminary data.</text>
</comment>
<name>A0A2N2EA57_9BACT</name>
<keyword evidence="1" id="KW-0812">Transmembrane</keyword>
<keyword evidence="1" id="KW-1133">Transmembrane helix</keyword>
<dbReference type="AlphaFoldDB" id="A0A2N2EA57"/>
<sequence>MKKAKYFFLAFLFSFFVFNFSLDCVRAASLWDQQDMLGGSVATTFGESKASPTDIRYRIVKIINSTLGILGLVVVVLIIFAGFKWMTAAGNEESISSAKAILKNAIIGLIIITFAWSVTLFIIKRLDKNYKEDWGVTL</sequence>
<proteinExistence type="predicted"/>
<evidence type="ECO:0000313" key="4">
    <source>
        <dbReference type="Proteomes" id="UP000233517"/>
    </source>
</evidence>
<dbReference type="Pfam" id="PF18895">
    <property type="entry name" value="T4SS_pilin"/>
    <property type="match status" value="1"/>
</dbReference>
<feature type="signal peptide" evidence="2">
    <location>
        <begin position="1"/>
        <end position="19"/>
    </location>
</feature>
<feature type="transmembrane region" description="Helical" evidence="1">
    <location>
        <begin position="62"/>
        <end position="83"/>
    </location>
</feature>
<keyword evidence="2" id="KW-0732">Signal</keyword>
<evidence type="ECO:0008006" key="5">
    <source>
        <dbReference type="Google" id="ProtNLM"/>
    </source>
</evidence>
<feature type="transmembrane region" description="Helical" evidence="1">
    <location>
        <begin position="104"/>
        <end position="123"/>
    </location>
</feature>
<evidence type="ECO:0000313" key="3">
    <source>
        <dbReference type="EMBL" id="PKM91624.1"/>
    </source>
</evidence>
<dbReference type="Proteomes" id="UP000233517">
    <property type="component" value="Unassembled WGS sequence"/>
</dbReference>
<feature type="chain" id="PRO_5014606091" description="DUF5671 domain-containing protein" evidence="2">
    <location>
        <begin position="20"/>
        <end position="138"/>
    </location>
</feature>
<accession>A0A2N2EA57</accession>
<keyword evidence="1" id="KW-0472">Membrane</keyword>